<evidence type="ECO:0000313" key="3">
    <source>
        <dbReference type="Proteomes" id="UP000229757"/>
    </source>
</evidence>
<dbReference type="OrthoDB" id="9760689at2"/>
<dbReference type="KEGG" id="rfo:REIFOR_00834"/>
<keyword evidence="3" id="KW-1185">Reference proteome</keyword>
<dbReference type="RefSeq" id="WP_100256376.1">
    <property type="nucleotide sequence ID" value="NZ_CP011797.1"/>
</dbReference>
<dbReference type="PANTHER" id="PTHR43861">
    <property type="entry name" value="TRANS-ACONITATE 2-METHYLTRANSFERASE-RELATED"/>
    <property type="match status" value="1"/>
</dbReference>
<organism evidence="2 3">
    <name type="scientific">Reinekea forsetii</name>
    <dbReference type="NCBI Taxonomy" id="1336806"/>
    <lineage>
        <taxon>Bacteria</taxon>
        <taxon>Pseudomonadati</taxon>
        <taxon>Pseudomonadota</taxon>
        <taxon>Gammaproteobacteria</taxon>
        <taxon>Oceanospirillales</taxon>
        <taxon>Saccharospirillaceae</taxon>
        <taxon>Reinekea</taxon>
    </lineage>
</organism>
<evidence type="ECO:0000313" key="2">
    <source>
        <dbReference type="EMBL" id="ATX76002.1"/>
    </source>
</evidence>
<feature type="domain" description="Methyltransferase type 12" evidence="1">
    <location>
        <begin position="46"/>
        <end position="144"/>
    </location>
</feature>
<evidence type="ECO:0000259" key="1">
    <source>
        <dbReference type="Pfam" id="PF08242"/>
    </source>
</evidence>
<dbReference type="InterPro" id="IPR029063">
    <property type="entry name" value="SAM-dependent_MTases_sf"/>
</dbReference>
<dbReference type="InterPro" id="IPR013217">
    <property type="entry name" value="Methyltransf_12"/>
</dbReference>
<proteinExistence type="predicted"/>
<dbReference type="SUPFAM" id="SSF53335">
    <property type="entry name" value="S-adenosyl-L-methionine-dependent methyltransferases"/>
    <property type="match status" value="1"/>
</dbReference>
<reference evidence="2 3" key="1">
    <citation type="journal article" date="2017" name="Environ. Microbiol.">
        <title>Genomic and physiological analyses of 'Reinekea forsetii' reveal a versatile opportunistic lifestyle during spring algae blooms.</title>
        <authorList>
            <person name="Avci B."/>
            <person name="Hahnke R.L."/>
            <person name="Chafee M."/>
            <person name="Fischer T."/>
            <person name="Gruber-Vodicka H."/>
            <person name="Tegetmeyer H.E."/>
            <person name="Harder J."/>
            <person name="Fuchs B.M."/>
            <person name="Amann R.I."/>
            <person name="Teeling H."/>
        </authorList>
    </citation>
    <scope>NUCLEOTIDE SEQUENCE [LARGE SCALE GENOMIC DNA]</scope>
    <source>
        <strain evidence="2 3">Hel1_31_D35</strain>
    </source>
</reference>
<dbReference type="CDD" id="cd02440">
    <property type="entry name" value="AdoMet_MTases"/>
    <property type="match status" value="1"/>
</dbReference>
<dbReference type="Proteomes" id="UP000229757">
    <property type="component" value="Chromosome"/>
</dbReference>
<dbReference type="AlphaFoldDB" id="A0A2K8KMT2"/>
<protein>
    <recommendedName>
        <fullName evidence="1">Methyltransferase type 12 domain-containing protein</fullName>
    </recommendedName>
</protein>
<dbReference type="Gene3D" id="3.40.50.150">
    <property type="entry name" value="Vaccinia Virus protein VP39"/>
    <property type="match status" value="1"/>
</dbReference>
<gene>
    <name evidence="2" type="ORF">REIFOR_00834</name>
</gene>
<accession>A0A2K8KMT2</accession>
<name>A0A2K8KMT2_9GAMM</name>
<dbReference type="PANTHER" id="PTHR43861:SF1">
    <property type="entry name" value="TRANS-ACONITATE 2-METHYLTRANSFERASE"/>
    <property type="match status" value="1"/>
</dbReference>
<dbReference type="EMBL" id="CP011797">
    <property type="protein sequence ID" value="ATX76002.1"/>
    <property type="molecule type" value="Genomic_DNA"/>
</dbReference>
<sequence length="264" mass="29515">MIQSLEQSVNEENETRIRLYDFSTGTQTFFQWQAGMLPSLAGKRVLELGCGSGGFWQSLLPRWSNCALTLTDISQDILSSAQQKLEPLSNLAASLEFETLDFNELAKVAGPFDVVIANHNLFYAQEIDGLLASVIRLLTSDGLLICSTVGQDHLHELATLLRLKQQDLTWGAETWANCFGLENGGGILQRHFQQVDQFEYDNSLHVNSAEPVMDYLLKTMKSSLAEWVTEHYDEIHAAISDAMVVRGYLRLTPHSGFFIARKNG</sequence>
<dbReference type="Pfam" id="PF08242">
    <property type="entry name" value="Methyltransf_12"/>
    <property type="match status" value="1"/>
</dbReference>